<dbReference type="PANTHER" id="PTHR21621:SF2">
    <property type="entry name" value="COENZYME GAMMA-F420-2:ALPHA-L-GLUTAMATE LIGASE"/>
    <property type="match status" value="1"/>
</dbReference>
<accession>A0A173SAM1</accession>
<dbReference type="InterPro" id="IPR013815">
    <property type="entry name" value="ATP_grasp_subdomain_1"/>
</dbReference>
<proteinExistence type="predicted"/>
<organism evidence="1 2">
    <name type="scientific">Turicibacter sanguinis</name>
    <dbReference type="NCBI Taxonomy" id="154288"/>
    <lineage>
        <taxon>Bacteria</taxon>
        <taxon>Bacillati</taxon>
        <taxon>Bacillota</taxon>
        <taxon>Erysipelotrichia</taxon>
        <taxon>Erysipelotrichales</taxon>
        <taxon>Turicibacteraceae</taxon>
        <taxon>Turicibacter</taxon>
    </lineage>
</organism>
<dbReference type="GeneID" id="60058747"/>
<evidence type="ECO:0000313" key="2">
    <source>
        <dbReference type="Proteomes" id="UP000487649"/>
    </source>
</evidence>
<dbReference type="InterPro" id="IPR026838">
    <property type="entry name" value="YheC/D"/>
</dbReference>
<dbReference type="RefSeq" id="WP_006784191.1">
    <property type="nucleotide sequence ID" value="NZ_CABJBH010000006.1"/>
</dbReference>
<dbReference type="GO" id="GO:0043774">
    <property type="term" value="F:coenzyme F420-2 alpha-glutamyl ligase activity"/>
    <property type="evidence" value="ECO:0007669"/>
    <property type="project" value="TreeGrafter"/>
</dbReference>
<gene>
    <name evidence="1" type="ORF">GMA92_01180</name>
</gene>
<sequence length="343" mass="39729">MILIGMLHHRKMPTSIERTSFYALAAKEEGVDFIYFSPKGVDFKNKVINGYVYKDGIWKRATKRFPDVIFNAGSPAKLNRSKQIVNRLRKEIPFTSYPVGNKMAVYKRLKKAKVFSRYLIPTQTVSSTQELLKFIQKNGKIVFKPVGGHQGEGVTFIERKGQKFLVQFEGVDHIYTLSQLNEFVSKRILHTNYLVQRYINSKNSDGEPTDFRLHVHKDGNKKWIISVIYARSSTTRSLITNVHQGAKVAVLDDYLKEHNPRHREEMKKKLEIFAIKLANHLDDLQEKSHLHKFDELGIDIGIDEHNNIWIYEVNWLPGTPHSFYGKYGIETNTIRYAASLCKK</sequence>
<dbReference type="GO" id="GO:0046872">
    <property type="term" value="F:metal ion binding"/>
    <property type="evidence" value="ECO:0007669"/>
    <property type="project" value="InterPro"/>
</dbReference>
<dbReference type="GO" id="GO:0005524">
    <property type="term" value="F:ATP binding"/>
    <property type="evidence" value="ECO:0007669"/>
    <property type="project" value="UniProtKB-UniRule"/>
</dbReference>
<reference evidence="1 2" key="1">
    <citation type="journal article" date="2019" name="Nat. Med.">
        <title>A library of human gut bacterial isolates paired with longitudinal multiomics data enables mechanistic microbiome research.</title>
        <authorList>
            <person name="Poyet M."/>
            <person name="Groussin M."/>
            <person name="Gibbons S.M."/>
            <person name="Avila-Pacheco J."/>
            <person name="Jiang X."/>
            <person name="Kearney S.M."/>
            <person name="Perrotta A.R."/>
            <person name="Berdy B."/>
            <person name="Zhao S."/>
            <person name="Lieberman T.D."/>
            <person name="Swanson P.K."/>
            <person name="Smith M."/>
            <person name="Roesemann S."/>
            <person name="Alexander J.E."/>
            <person name="Rich S.A."/>
            <person name="Livny J."/>
            <person name="Vlamakis H."/>
            <person name="Clish C."/>
            <person name="Bullock K."/>
            <person name="Deik A."/>
            <person name="Scott J."/>
            <person name="Pierce K.A."/>
            <person name="Xavier R.J."/>
            <person name="Alm E.J."/>
        </authorList>
    </citation>
    <scope>NUCLEOTIDE SEQUENCE [LARGE SCALE GENOMIC DNA]</scope>
    <source>
        <strain evidence="1 2">BIOML-A198</strain>
    </source>
</reference>
<evidence type="ECO:0000313" key="1">
    <source>
        <dbReference type="EMBL" id="MTK20048.1"/>
    </source>
</evidence>
<dbReference type="Gene3D" id="3.30.1490.20">
    <property type="entry name" value="ATP-grasp fold, A domain"/>
    <property type="match status" value="1"/>
</dbReference>
<protein>
    <submittedName>
        <fullName evidence="1">YheC/YheD family protein</fullName>
    </submittedName>
</protein>
<dbReference type="GO" id="GO:0005737">
    <property type="term" value="C:cytoplasm"/>
    <property type="evidence" value="ECO:0007669"/>
    <property type="project" value="TreeGrafter"/>
</dbReference>
<dbReference type="EMBL" id="WMQE01000002">
    <property type="protein sequence ID" value="MTK20048.1"/>
    <property type="molecule type" value="Genomic_DNA"/>
</dbReference>
<dbReference type="PROSITE" id="PS50975">
    <property type="entry name" value="ATP_GRASP"/>
    <property type="match status" value="1"/>
</dbReference>
<dbReference type="OrthoDB" id="7869153at2"/>
<name>A0A173SAM1_9FIRM</name>
<comment type="caution">
    <text evidence="1">The sequence shown here is derived from an EMBL/GenBank/DDBJ whole genome shotgun (WGS) entry which is preliminary data.</text>
</comment>
<dbReference type="PANTHER" id="PTHR21621">
    <property type="entry name" value="RIBOSOMAL PROTEIN S6 MODIFICATION PROTEIN"/>
    <property type="match status" value="1"/>
</dbReference>
<dbReference type="Gene3D" id="3.30.470.20">
    <property type="entry name" value="ATP-grasp fold, B domain"/>
    <property type="match status" value="1"/>
</dbReference>
<dbReference type="InterPro" id="IPR011761">
    <property type="entry name" value="ATP-grasp"/>
</dbReference>
<dbReference type="SUPFAM" id="SSF56059">
    <property type="entry name" value="Glutathione synthetase ATP-binding domain-like"/>
    <property type="match status" value="1"/>
</dbReference>
<dbReference type="Pfam" id="PF14398">
    <property type="entry name" value="ATPgrasp_YheCD"/>
    <property type="match status" value="1"/>
</dbReference>
<dbReference type="AlphaFoldDB" id="A0A173SAM1"/>
<dbReference type="Proteomes" id="UP000487649">
    <property type="component" value="Unassembled WGS sequence"/>
</dbReference>